<dbReference type="PANTHER" id="PTHR34081">
    <property type="entry name" value="MALECTIN DOMAIN-CONTAINING PROTEIN"/>
    <property type="match status" value="1"/>
</dbReference>
<keyword evidence="5" id="KW-1185">Reference proteome</keyword>
<evidence type="ECO:0000313" key="5">
    <source>
        <dbReference type="Proteomes" id="UP001058974"/>
    </source>
</evidence>
<evidence type="ECO:0000259" key="3">
    <source>
        <dbReference type="Pfam" id="PF11721"/>
    </source>
</evidence>
<keyword evidence="2" id="KW-1133">Transmembrane helix</keyword>
<reference evidence="4 5" key="1">
    <citation type="journal article" date="2022" name="Nat. Genet.">
        <title>Improved pea reference genome and pan-genome highlight genomic features and evolutionary characteristics.</title>
        <authorList>
            <person name="Yang T."/>
            <person name="Liu R."/>
            <person name="Luo Y."/>
            <person name="Hu S."/>
            <person name="Wang D."/>
            <person name="Wang C."/>
            <person name="Pandey M.K."/>
            <person name="Ge S."/>
            <person name="Xu Q."/>
            <person name="Li N."/>
            <person name="Li G."/>
            <person name="Huang Y."/>
            <person name="Saxena R.K."/>
            <person name="Ji Y."/>
            <person name="Li M."/>
            <person name="Yan X."/>
            <person name="He Y."/>
            <person name="Liu Y."/>
            <person name="Wang X."/>
            <person name="Xiang C."/>
            <person name="Varshney R.K."/>
            <person name="Ding H."/>
            <person name="Gao S."/>
            <person name="Zong X."/>
        </authorList>
    </citation>
    <scope>NUCLEOTIDE SEQUENCE [LARGE SCALE GENOMIC DNA]</scope>
    <source>
        <strain evidence="4 5">cv. Zhongwan 6</strain>
    </source>
</reference>
<evidence type="ECO:0000256" key="1">
    <source>
        <dbReference type="SAM" id="MobiDB-lite"/>
    </source>
</evidence>
<dbReference type="FunFam" id="2.60.120.430:FF:000004">
    <property type="entry name" value="Putative leucine-rich repeat receptor-like serine/threonine-protein kinase"/>
    <property type="match status" value="1"/>
</dbReference>
<feature type="transmembrane region" description="Helical" evidence="2">
    <location>
        <begin position="263"/>
        <end position="287"/>
    </location>
</feature>
<gene>
    <name evidence="4" type="ORF">KIW84_031933</name>
</gene>
<feature type="compositionally biased region" description="Polar residues" evidence="1">
    <location>
        <begin position="51"/>
        <end position="67"/>
    </location>
</feature>
<organism evidence="4 5">
    <name type="scientific">Pisum sativum</name>
    <name type="common">Garden pea</name>
    <name type="synonym">Lathyrus oleraceus</name>
    <dbReference type="NCBI Taxonomy" id="3888"/>
    <lineage>
        <taxon>Eukaryota</taxon>
        <taxon>Viridiplantae</taxon>
        <taxon>Streptophyta</taxon>
        <taxon>Embryophyta</taxon>
        <taxon>Tracheophyta</taxon>
        <taxon>Spermatophyta</taxon>
        <taxon>Magnoliopsida</taxon>
        <taxon>eudicotyledons</taxon>
        <taxon>Gunneridae</taxon>
        <taxon>Pentapetalae</taxon>
        <taxon>rosids</taxon>
        <taxon>fabids</taxon>
        <taxon>Fabales</taxon>
        <taxon>Fabaceae</taxon>
        <taxon>Papilionoideae</taxon>
        <taxon>50 kb inversion clade</taxon>
        <taxon>NPAAA clade</taxon>
        <taxon>Hologalegina</taxon>
        <taxon>IRL clade</taxon>
        <taxon>Fabeae</taxon>
        <taxon>Lathyrus</taxon>
    </lineage>
</organism>
<dbReference type="EMBL" id="JAMSHJ010000003">
    <property type="protein sequence ID" value="KAI5426319.1"/>
    <property type="molecule type" value="Genomic_DNA"/>
</dbReference>
<dbReference type="InterPro" id="IPR021720">
    <property type="entry name" value="Malectin_dom"/>
</dbReference>
<feature type="region of interest" description="Disordered" evidence="1">
    <location>
        <begin position="49"/>
        <end position="69"/>
    </location>
</feature>
<dbReference type="Pfam" id="PF11721">
    <property type="entry name" value="Malectin"/>
    <property type="match status" value="1"/>
</dbReference>
<protein>
    <recommendedName>
        <fullName evidence="3">Malectin domain-containing protein</fullName>
    </recommendedName>
</protein>
<keyword evidence="2" id="KW-0472">Membrane</keyword>
<comment type="caution">
    <text evidence="4">The sequence shown here is derived from an EMBL/GenBank/DDBJ whole genome shotgun (WGS) entry which is preliminary data.</text>
</comment>
<evidence type="ECO:0000256" key="2">
    <source>
        <dbReference type="SAM" id="Phobius"/>
    </source>
</evidence>
<name>A0A9D4XUG2_PEA</name>
<dbReference type="Proteomes" id="UP001058974">
    <property type="component" value="Chromosome 3"/>
</dbReference>
<dbReference type="AlphaFoldDB" id="A0A9D4XUG2"/>
<sequence length="327" mass="37094">MKMQYDGKISDMAQKMGATEALLKSMYMQQNPHLSEEEVDDKMREALHNDNIPTPRSSTSTYAPTHQKTNERNPAIEFDDKEYEADEHLRGISNFVESADEKWAYSSTRVFLGNEKADYVARNVFSLNINESSGHYYQTARIAPISLNYFGFCMMKGNYNVKLHFAEIMFSNDRTFSSFGRRIFDVSIQGRKYLKDFNIMEEAGGVGKGITRDFNVDVNDSTLQIHLSWAGKGTNAVPMRGVYGPLISAITVTPNFKIPSNRLSAGAIVGIVIGSLALVLLILFVLWKMGYIFRKDQTDKELLELKTGYFSLRQLKLLLITSIQKIR</sequence>
<dbReference type="PANTHER" id="PTHR34081:SF1">
    <property type="entry name" value="MALECTIN, LEUCINE-RICH REPEAT DOMAIN, L DOMAIN-LIKE PROTEIN-RELATED"/>
    <property type="match status" value="1"/>
</dbReference>
<proteinExistence type="predicted"/>
<evidence type="ECO:0000313" key="4">
    <source>
        <dbReference type="EMBL" id="KAI5426319.1"/>
    </source>
</evidence>
<keyword evidence="2" id="KW-0812">Transmembrane</keyword>
<dbReference type="Gramene" id="Psat03G0193300-T1">
    <property type="protein sequence ID" value="KAI5426319.1"/>
    <property type="gene ID" value="KIW84_031933"/>
</dbReference>
<dbReference type="Gene3D" id="2.60.120.430">
    <property type="entry name" value="Galactose-binding lectin"/>
    <property type="match status" value="1"/>
</dbReference>
<accession>A0A9D4XUG2</accession>
<feature type="domain" description="Malectin" evidence="3">
    <location>
        <begin position="77"/>
        <end position="250"/>
    </location>
</feature>